<organism evidence="2 3">
    <name type="scientific">Planotetraspora mira</name>
    <dbReference type="NCBI Taxonomy" id="58121"/>
    <lineage>
        <taxon>Bacteria</taxon>
        <taxon>Bacillati</taxon>
        <taxon>Actinomycetota</taxon>
        <taxon>Actinomycetes</taxon>
        <taxon>Streptosporangiales</taxon>
        <taxon>Streptosporangiaceae</taxon>
        <taxon>Planotetraspora</taxon>
    </lineage>
</organism>
<evidence type="ECO:0000313" key="3">
    <source>
        <dbReference type="Proteomes" id="UP000650628"/>
    </source>
</evidence>
<comment type="caution">
    <text evidence="2">The sequence shown here is derived from an EMBL/GenBank/DDBJ whole genome shotgun (WGS) entry which is preliminary data.</text>
</comment>
<proteinExistence type="predicted"/>
<keyword evidence="3" id="KW-1185">Reference proteome</keyword>
<feature type="compositionally biased region" description="Basic and acidic residues" evidence="1">
    <location>
        <begin position="1"/>
        <end position="11"/>
    </location>
</feature>
<evidence type="ECO:0000256" key="1">
    <source>
        <dbReference type="SAM" id="MobiDB-lite"/>
    </source>
</evidence>
<protein>
    <submittedName>
        <fullName evidence="2">Uncharacterized protein</fullName>
    </submittedName>
</protein>
<gene>
    <name evidence="2" type="ORF">Pmi06nite_33730</name>
</gene>
<evidence type="ECO:0000313" key="2">
    <source>
        <dbReference type="EMBL" id="GII29931.1"/>
    </source>
</evidence>
<accession>A0A8J3X749</accession>
<dbReference type="Proteomes" id="UP000650628">
    <property type="component" value="Unassembled WGS sequence"/>
</dbReference>
<sequence length="62" mass="6351">MGEGKKRREAEEASSGPGFTESFRSQIDGDPSKISLGGMGGRIAGRGGAPPELACQCNCPPN</sequence>
<name>A0A8J3X749_9ACTN</name>
<feature type="region of interest" description="Disordered" evidence="1">
    <location>
        <begin position="1"/>
        <end position="52"/>
    </location>
</feature>
<dbReference type="AlphaFoldDB" id="A0A8J3X749"/>
<reference evidence="2 3" key="1">
    <citation type="submission" date="2021-01" db="EMBL/GenBank/DDBJ databases">
        <title>Whole genome shotgun sequence of Planotetraspora mira NBRC 15435.</title>
        <authorList>
            <person name="Komaki H."/>
            <person name="Tamura T."/>
        </authorList>
    </citation>
    <scope>NUCLEOTIDE SEQUENCE [LARGE SCALE GENOMIC DNA]</scope>
    <source>
        <strain evidence="2 3">NBRC 15435</strain>
    </source>
</reference>
<dbReference type="EMBL" id="BOOO01000016">
    <property type="protein sequence ID" value="GII29931.1"/>
    <property type="molecule type" value="Genomic_DNA"/>
</dbReference>
<feature type="compositionally biased region" description="Gly residues" evidence="1">
    <location>
        <begin position="37"/>
        <end position="48"/>
    </location>
</feature>